<keyword evidence="2" id="KW-0732">Signal</keyword>
<dbReference type="Pfam" id="PF01464">
    <property type="entry name" value="SLT"/>
    <property type="match status" value="1"/>
</dbReference>
<evidence type="ECO:0000256" key="2">
    <source>
        <dbReference type="SAM" id="SignalP"/>
    </source>
</evidence>
<gene>
    <name evidence="4" type="ORF">SRCM100623_02870</name>
</gene>
<feature type="chain" id="PRO_5008288600" description="Transglycosylase SLT domain-containing protein" evidence="2">
    <location>
        <begin position="23"/>
        <end position="171"/>
    </location>
</feature>
<name>A0A1A0CCH3_ACEPA</name>
<dbReference type="Proteomes" id="UP000093796">
    <property type="component" value="Unassembled WGS sequence"/>
</dbReference>
<evidence type="ECO:0000313" key="5">
    <source>
        <dbReference type="Proteomes" id="UP000093796"/>
    </source>
</evidence>
<dbReference type="OrthoDB" id="9808681at2"/>
<feature type="domain" description="Transglycosylase SLT" evidence="3">
    <location>
        <begin position="40"/>
        <end position="141"/>
    </location>
</feature>
<dbReference type="InterPro" id="IPR008258">
    <property type="entry name" value="Transglycosylase_SLT_dom_1"/>
</dbReference>
<protein>
    <recommendedName>
        <fullName evidence="3">Transglycosylase SLT domain-containing protein</fullName>
    </recommendedName>
</protein>
<evidence type="ECO:0000259" key="3">
    <source>
        <dbReference type="Pfam" id="PF01464"/>
    </source>
</evidence>
<comment type="similarity">
    <text evidence="1">Belongs to the virb1 family.</text>
</comment>
<accession>A0A1A0CCH3</accession>
<reference evidence="4 5" key="1">
    <citation type="submission" date="2016-05" db="EMBL/GenBank/DDBJ databases">
        <title>Genome sequencing of Acetobacter pasteurianus strain SRCM100623.</title>
        <authorList>
            <person name="Song Y.R."/>
        </authorList>
    </citation>
    <scope>NUCLEOTIDE SEQUENCE [LARGE SCALE GENOMIC DNA]</scope>
    <source>
        <strain evidence="4 5">SRCM100623</strain>
    </source>
</reference>
<feature type="signal peptide" evidence="2">
    <location>
        <begin position="1"/>
        <end position="22"/>
    </location>
</feature>
<proteinExistence type="inferred from homology"/>
<dbReference type="PATRIC" id="fig|438.15.peg.3170"/>
<dbReference type="OMA" id="WFESKGD"/>
<dbReference type="AlphaFoldDB" id="A0A1A0CCH3"/>
<organism evidence="4 5">
    <name type="scientific">Acetobacter pasteurianus</name>
    <name type="common">Acetobacter turbidans</name>
    <dbReference type="NCBI Taxonomy" id="438"/>
    <lineage>
        <taxon>Bacteria</taxon>
        <taxon>Pseudomonadati</taxon>
        <taxon>Pseudomonadota</taxon>
        <taxon>Alphaproteobacteria</taxon>
        <taxon>Acetobacterales</taxon>
        <taxon>Acetobacteraceae</taxon>
        <taxon>Acetobacter</taxon>
    </lineage>
</organism>
<sequence>MKSLSLLTATFLALGLTRISHAQTAQDDAFVQGQRVQACLTAAASNARVPAGVLLVLLYVENGRPGMVSTNSNGTVDLGPMQVNSTWVRKVAAHWHSTPLRTYTALRDNVCANIEAGSWILGQALSETHGDLWQAVAYYHSHTPRYGEAYLRRFYHIATDMMVRARKGRAS</sequence>
<dbReference type="CDD" id="cd13400">
    <property type="entry name" value="LT_IagB-like"/>
    <property type="match status" value="1"/>
</dbReference>
<dbReference type="SUPFAM" id="SSF53955">
    <property type="entry name" value="Lysozyme-like"/>
    <property type="match status" value="1"/>
</dbReference>
<evidence type="ECO:0000313" key="4">
    <source>
        <dbReference type="EMBL" id="OAZ60002.1"/>
    </source>
</evidence>
<dbReference type="EMBL" id="LYUD01000165">
    <property type="protein sequence ID" value="OAZ60002.1"/>
    <property type="molecule type" value="Genomic_DNA"/>
</dbReference>
<evidence type="ECO:0000256" key="1">
    <source>
        <dbReference type="ARBA" id="ARBA00009387"/>
    </source>
</evidence>
<dbReference type="RefSeq" id="WP_012813302.1">
    <property type="nucleotide sequence ID" value="NZ_BSCN01000076.1"/>
</dbReference>
<dbReference type="Gene3D" id="1.10.530.10">
    <property type="match status" value="1"/>
</dbReference>
<dbReference type="InterPro" id="IPR023346">
    <property type="entry name" value="Lysozyme-like_dom_sf"/>
</dbReference>
<comment type="caution">
    <text evidence="4">The sequence shown here is derived from an EMBL/GenBank/DDBJ whole genome shotgun (WGS) entry which is preliminary data.</text>
</comment>